<feature type="region of interest" description="Disordered" evidence="1">
    <location>
        <begin position="92"/>
        <end position="119"/>
    </location>
</feature>
<protein>
    <recommendedName>
        <fullName evidence="4">Transporter</fullName>
    </recommendedName>
</protein>
<evidence type="ECO:0000256" key="1">
    <source>
        <dbReference type="SAM" id="MobiDB-lite"/>
    </source>
</evidence>
<proteinExistence type="predicted"/>
<evidence type="ECO:0000313" key="3">
    <source>
        <dbReference type="Proteomes" id="UP000245533"/>
    </source>
</evidence>
<gene>
    <name evidence="2" type="ORF">DDZ15_08450</name>
</gene>
<dbReference type="RefSeq" id="WP_109646656.1">
    <property type="nucleotide sequence ID" value="NZ_QGGB01000006.1"/>
</dbReference>
<sequence>MRDQGHSRSIIFCIVFLLGFMMSESTEAQSVRWQGSSSYSSGTYYFTEKTGSFYVSNGLSVEIGSITGSFSVPYVVQSTPWVSYAPAGNLPTGGTQSGEVKRSGKGSGSGSGGQGGRNQTVMLVDTTSYSRTSFSDPSVSLSVNLLRRYSSQTFVYLNTQLKIPVSDPASGYGTGAWDGGAGLAMSKGIGASFMLFTDLMYWWMGDMEELPIRNGLSYGIGFGKLFTDTGWTASLALNGFTGIIEGVDPPLSLSAGAGVRLGEKASLNVNAGTGLSESSPDITVGLGWFVNLF</sequence>
<feature type="compositionally biased region" description="Gly residues" evidence="1">
    <location>
        <begin position="105"/>
        <end position="116"/>
    </location>
</feature>
<accession>A0A316TSC4</accession>
<dbReference type="OrthoDB" id="1524087at2"/>
<keyword evidence="3" id="KW-1185">Reference proteome</keyword>
<dbReference type="AlphaFoldDB" id="A0A316TSC4"/>
<comment type="caution">
    <text evidence="2">The sequence shown here is derived from an EMBL/GenBank/DDBJ whole genome shotgun (WGS) entry which is preliminary data.</text>
</comment>
<evidence type="ECO:0008006" key="4">
    <source>
        <dbReference type="Google" id="ProtNLM"/>
    </source>
</evidence>
<dbReference type="EMBL" id="QGGB01000006">
    <property type="protein sequence ID" value="PWN06541.1"/>
    <property type="molecule type" value="Genomic_DNA"/>
</dbReference>
<name>A0A316TSC4_9BACT</name>
<reference evidence="2 3" key="1">
    <citation type="submission" date="2018-05" db="EMBL/GenBank/DDBJ databases">
        <title>Rhodohalobacter halophilus gen. nov., sp. nov., a moderately halophilic member of the family Balneolaceae.</title>
        <authorList>
            <person name="Liu Z.-W."/>
        </authorList>
    </citation>
    <scope>NUCLEOTIDE SEQUENCE [LARGE SCALE GENOMIC DNA]</scope>
    <source>
        <strain evidence="2 3">8A47</strain>
    </source>
</reference>
<dbReference type="Proteomes" id="UP000245533">
    <property type="component" value="Unassembled WGS sequence"/>
</dbReference>
<evidence type="ECO:0000313" key="2">
    <source>
        <dbReference type="EMBL" id="PWN06541.1"/>
    </source>
</evidence>
<organism evidence="2 3">
    <name type="scientific">Rhodohalobacter mucosus</name>
    <dbReference type="NCBI Taxonomy" id="2079485"/>
    <lineage>
        <taxon>Bacteria</taxon>
        <taxon>Pseudomonadati</taxon>
        <taxon>Balneolota</taxon>
        <taxon>Balneolia</taxon>
        <taxon>Balneolales</taxon>
        <taxon>Balneolaceae</taxon>
        <taxon>Rhodohalobacter</taxon>
    </lineage>
</organism>